<organism evidence="2 3">
    <name type="scientific">Erysiphe pulchra</name>
    <dbReference type="NCBI Taxonomy" id="225359"/>
    <lineage>
        <taxon>Eukaryota</taxon>
        <taxon>Fungi</taxon>
        <taxon>Dikarya</taxon>
        <taxon>Ascomycota</taxon>
        <taxon>Pezizomycotina</taxon>
        <taxon>Leotiomycetes</taxon>
        <taxon>Erysiphales</taxon>
        <taxon>Erysiphaceae</taxon>
        <taxon>Erysiphe</taxon>
    </lineage>
</organism>
<feature type="compositionally biased region" description="Polar residues" evidence="1">
    <location>
        <begin position="145"/>
        <end position="160"/>
    </location>
</feature>
<feature type="region of interest" description="Disordered" evidence="1">
    <location>
        <begin position="20"/>
        <end position="58"/>
    </location>
</feature>
<evidence type="ECO:0000313" key="3">
    <source>
        <dbReference type="Proteomes" id="UP000237438"/>
    </source>
</evidence>
<dbReference type="EMBL" id="PEDP01000088">
    <property type="protein sequence ID" value="POS87661.1"/>
    <property type="molecule type" value="Genomic_DNA"/>
</dbReference>
<proteinExistence type="predicted"/>
<evidence type="ECO:0000256" key="1">
    <source>
        <dbReference type="SAM" id="MobiDB-lite"/>
    </source>
</evidence>
<protein>
    <submittedName>
        <fullName evidence="2">Uncharacterized protein</fullName>
    </submittedName>
</protein>
<comment type="caution">
    <text evidence="2">The sequence shown here is derived from an EMBL/GenBank/DDBJ whole genome shotgun (WGS) entry which is preliminary data.</text>
</comment>
<feature type="region of interest" description="Disordered" evidence="1">
    <location>
        <begin position="145"/>
        <end position="169"/>
    </location>
</feature>
<dbReference type="AlphaFoldDB" id="A0A2S4Q053"/>
<accession>A0A2S4Q053</accession>
<dbReference type="Proteomes" id="UP000237438">
    <property type="component" value="Unassembled WGS sequence"/>
</dbReference>
<name>A0A2S4Q053_9PEZI</name>
<evidence type="ECO:0000313" key="2">
    <source>
        <dbReference type="EMBL" id="POS87661.1"/>
    </source>
</evidence>
<sequence length="241" mass="26255">MCVSPSNALGGRSSAAENLADKQSLINIAPPSVPPIPNSPSSIATPPPPSKIPPSSNTAAGRQILKPVFLPKFPILERPFHNNRSNSENANAFILQELAEIIATRQRRERAWHARLIICTTKLKKLALKSYLRQAVANFATADSLTSPPRVQSHTRSNRGNGKGEDKEMNMNMDTTKKVAVATPKNMPSQGSNRASMKEAEQLRVMLTTINSWVIVACNGQKKARTTYTHDLPVNTGIRGT</sequence>
<keyword evidence="3" id="KW-1185">Reference proteome</keyword>
<reference evidence="2 3" key="1">
    <citation type="submission" date="2017-10" db="EMBL/GenBank/DDBJ databases">
        <title>Development of genomic resources for the powdery mildew, Erysiphe pulchra.</title>
        <authorList>
            <person name="Wadl P.A."/>
            <person name="Mack B.M."/>
            <person name="Moore G."/>
            <person name="Beltz S.B."/>
        </authorList>
    </citation>
    <scope>NUCLEOTIDE SEQUENCE [LARGE SCALE GENOMIC DNA]</scope>
    <source>
        <strain evidence="2">Cflorida</strain>
    </source>
</reference>
<gene>
    <name evidence="2" type="ORF">EPUL_002909</name>
</gene>